<dbReference type="PANTHER" id="PTHR18964:SF149">
    <property type="entry name" value="BIFUNCTIONAL UDP-N-ACETYLGLUCOSAMINE 2-EPIMERASE_N-ACETYLMANNOSAMINE KINASE"/>
    <property type="match status" value="1"/>
</dbReference>
<proteinExistence type="inferred from homology"/>
<evidence type="ECO:0000256" key="1">
    <source>
        <dbReference type="ARBA" id="ARBA00002486"/>
    </source>
</evidence>
<dbReference type="InterPro" id="IPR036388">
    <property type="entry name" value="WH-like_DNA-bd_sf"/>
</dbReference>
<dbReference type="InterPro" id="IPR043129">
    <property type="entry name" value="ATPase_NBD"/>
</dbReference>
<protein>
    <submittedName>
        <fullName evidence="4">ROK family transcriptional regulator</fullName>
    </submittedName>
</protein>
<gene>
    <name evidence="4" type="ORF">SD70_21845</name>
</gene>
<dbReference type="SUPFAM" id="SSF53067">
    <property type="entry name" value="Actin-like ATPase domain"/>
    <property type="match status" value="1"/>
</dbReference>
<dbReference type="InterPro" id="IPR036390">
    <property type="entry name" value="WH_DNA-bd_sf"/>
</dbReference>
<evidence type="ECO:0000256" key="2">
    <source>
        <dbReference type="ARBA" id="ARBA00006479"/>
    </source>
</evidence>
<evidence type="ECO:0000313" key="4">
    <source>
        <dbReference type="EMBL" id="KIL39183.1"/>
    </source>
</evidence>
<dbReference type="SUPFAM" id="SSF46785">
    <property type="entry name" value="Winged helix' DNA-binding domain"/>
    <property type="match status" value="1"/>
</dbReference>
<dbReference type="Gene3D" id="3.30.420.40">
    <property type="match status" value="2"/>
</dbReference>
<comment type="function">
    <text evidence="1">Transcriptional repressor of xylose-utilizing enzymes.</text>
</comment>
<keyword evidence="5" id="KW-1185">Reference proteome</keyword>
<reference evidence="4 5" key="1">
    <citation type="submission" date="2014-12" db="EMBL/GenBank/DDBJ databases">
        <title>Draft genome sequence of Paenibacillus kamchatkensis strain B-2647.</title>
        <authorList>
            <person name="Karlyshev A.V."/>
            <person name="Kudryashova E.B."/>
        </authorList>
    </citation>
    <scope>NUCLEOTIDE SEQUENCE [LARGE SCALE GENOMIC DNA]</scope>
    <source>
        <strain evidence="4 5">VKM B-2647</strain>
    </source>
</reference>
<comment type="similarity">
    <text evidence="2">Belongs to the ROK (NagC/XylR) family.</text>
</comment>
<dbReference type="RefSeq" id="WP_041049672.1">
    <property type="nucleotide sequence ID" value="NZ_JXAK01000042.1"/>
</dbReference>
<accession>A0ABR5AET5</accession>
<sequence length="399" mass="43289">MTRLQDRIPGRKQKDVFALVHKRSVVSKQELLESGDWTGSTLTRTLEELTALGVLEEAGFGESTGGRRPILYRTNPAYGVLFGLDISRMYSLLVLYDMHLNKLDSHRWTMTERMTPDVFIAEVAAQAEAMLAARGVPPGAALGMGIGAVGPLDRSAGTIVAPLYFPAQGWQNVPIAAALEERLGIPVLLDNGANAALLGEHWASRGQQYQHLLYIHVGVGLRSSMMVGGKLVYGAVDMEGAIGQMIVQADGPKLHPGGNYGSLEAYASIHALEQRAQSQLKLGRDSLLRTLPEPDKVQYHHLLQALGRRDPLAVELFTQAATYFGIGLANLLNILHPEKVILGGPLISADPLFFQTCTRIAIQNTYYYPSYQVLFSRGELGEEALVTGAAAMVIGAMTE</sequence>
<keyword evidence="3" id="KW-0859">Xylose metabolism</keyword>
<organism evidence="4 5">
    <name type="scientific">Gordoniibacillus kamchatkensis</name>
    <dbReference type="NCBI Taxonomy" id="1590651"/>
    <lineage>
        <taxon>Bacteria</taxon>
        <taxon>Bacillati</taxon>
        <taxon>Bacillota</taxon>
        <taxon>Bacilli</taxon>
        <taxon>Bacillales</taxon>
        <taxon>Paenibacillaceae</taxon>
        <taxon>Gordoniibacillus</taxon>
    </lineage>
</organism>
<dbReference type="Proteomes" id="UP000031967">
    <property type="component" value="Unassembled WGS sequence"/>
</dbReference>
<name>A0ABR5AET5_9BACL</name>
<dbReference type="EMBL" id="JXAK01000042">
    <property type="protein sequence ID" value="KIL39183.1"/>
    <property type="molecule type" value="Genomic_DNA"/>
</dbReference>
<dbReference type="Gene3D" id="1.10.10.10">
    <property type="entry name" value="Winged helix-like DNA-binding domain superfamily/Winged helix DNA-binding domain"/>
    <property type="match status" value="1"/>
</dbReference>
<dbReference type="InterPro" id="IPR000600">
    <property type="entry name" value="ROK"/>
</dbReference>
<comment type="caution">
    <text evidence="4">The sequence shown here is derived from an EMBL/GenBank/DDBJ whole genome shotgun (WGS) entry which is preliminary data.</text>
</comment>
<evidence type="ECO:0000256" key="3">
    <source>
        <dbReference type="ARBA" id="ARBA00022629"/>
    </source>
</evidence>
<dbReference type="PANTHER" id="PTHR18964">
    <property type="entry name" value="ROK (REPRESSOR, ORF, KINASE) FAMILY"/>
    <property type="match status" value="1"/>
</dbReference>
<dbReference type="Pfam" id="PF00480">
    <property type="entry name" value="ROK"/>
    <property type="match status" value="1"/>
</dbReference>
<evidence type="ECO:0000313" key="5">
    <source>
        <dbReference type="Proteomes" id="UP000031967"/>
    </source>
</evidence>
<keyword evidence="3" id="KW-0119">Carbohydrate metabolism</keyword>